<proteinExistence type="predicted"/>
<protein>
    <submittedName>
        <fullName evidence="1">Uncharacterized protein</fullName>
    </submittedName>
</protein>
<reference evidence="1 2" key="1">
    <citation type="journal article" date="2010" name="J. Bacteriol.">
        <title>Genome sequences of Oceanicola granulosus HTCC2516(T) and Oceanicola batsensis HTCC2597(TDelta).</title>
        <authorList>
            <person name="Thrash J.C."/>
            <person name="Cho J.C."/>
            <person name="Vergin K.L."/>
            <person name="Giovannoni S.J."/>
        </authorList>
    </citation>
    <scope>NUCLEOTIDE SEQUENCE [LARGE SCALE GENOMIC DNA]</scope>
    <source>
        <strain evidence="2">ATCC BAA-863 / DSM 15984 / KCTC 12145 / HTCC2597</strain>
    </source>
</reference>
<accession>A3TZU4</accession>
<gene>
    <name evidence="1" type="ORF">OB2597_17702</name>
</gene>
<dbReference type="RefSeq" id="WP_009803583.1">
    <property type="nucleotide sequence ID" value="NZ_AAMO01000007.1"/>
</dbReference>
<comment type="caution">
    <text evidence="1">The sequence shown here is derived from an EMBL/GenBank/DDBJ whole genome shotgun (WGS) entry which is preliminary data.</text>
</comment>
<dbReference type="Proteomes" id="UP000004318">
    <property type="component" value="Unassembled WGS sequence"/>
</dbReference>
<evidence type="ECO:0000313" key="2">
    <source>
        <dbReference type="Proteomes" id="UP000004318"/>
    </source>
</evidence>
<name>A3TZU4_PSEBH</name>
<organism evidence="1 2">
    <name type="scientific">Pseudooceanicola batsensis (strain ATCC BAA-863 / DSM 15984 / KCTC 12145 / HTCC2597)</name>
    <name type="common">Oceanicola batsensis</name>
    <dbReference type="NCBI Taxonomy" id="252305"/>
    <lineage>
        <taxon>Bacteria</taxon>
        <taxon>Pseudomonadati</taxon>
        <taxon>Pseudomonadota</taxon>
        <taxon>Alphaproteobacteria</taxon>
        <taxon>Rhodobacterales</taxon>
        <taxon>Paracoccaceae</taxon>
        <taxon>Pseudooceanicola</taxon>
    </lineage>
</organism>
<evidence type="ECO:0000313" key="1">
    <source>
        <dbReference type="EMBL" id="EAQ02575.1"/>
    </source>
</evidence>
<dbReference type="STRING" id="252305.OB2597_17702"/>
<dbReference type="HOGENOM" id="CLU_3102726_0_0_5"/>
<dbReference type="AlphaFoldDB" id="A3TZU4"/>
<keyword evidence="2" id="KW-1185">Reference proteome</keyword>
<dbReference type="EMBL" id="AAMO01000007">
    <property type="protein sequence ID" value="EAQ02575.1"/>
    <property type="molecule type" value="Genomic_DNA"/>
</dbReference>
<sequence>MLDLATGDVRPKAWRDIWGSGQGIGAVKKVMTTAAYVDRLDREYHAAKDALCP</sequence>